<dbReference type="SUPFAM" id="SSF46785">
    <property type="entry name" value="Winged helix' DNA-binding domain"/>
    <property type="match status" value="1"/>
</dbReference>
<evidence type="ECO:0000256" key="1">
    <source>
        <dbReference type="ARBA" id="ARBA00007957"/>
    </source>
</evidence>
<accession>A0A7X9UB72</accession>
<dbReference type="GO" id="GO:1900376">
    <property type="term" value="P:regulation of secondary metabolite biosynthetic process"/>
    <property type="evidence" value="ECO:0007669"/>
    <property type="project" value="TreeGrafter"/>
</dbReference>
<feature type="binding site" evidence="7">
    <location>
        <position position="123"/>
    </location>
    <ligand>
        <name>Zn(2+)</name>
        <dbReference type="ChEBI" id="CHEBI:29105"/>
    </ligand>
</feature>
<reference evidence="9 10" key="1">
    <citation type="submission" date="2020-04" db="EMBL/GenBank/DDBJ databases">
        <title>Collinsella sp. KGMB02528 nov., an anaerobic actinobacterium isolated from human feces.</title>
        <authorList>
            <person name="Han K.-I."/>
            <person name="Eom M.K."/>
            <person name="Kim J.-S."/>
            <person name="Lee K.C."/>
            <person name="Suh M.K."/>
            <person name="Park S.-H."/>
            <person name="Lee J.H."/>
            <person name="Kang S.W."/>
            <person name="Park J.-E."/>
            <person name="Oh B.S."/>
            <person name="Yu S.Y."/>
            <person name="Choi S.-H."/>
            <person name="Lee D.H."/>
            <person name="Yoon H."/>
            <person name="Kim B.-Y."/>
            <person name="Lee J.H."/>
            <person name="Lee J.-S."/>
        </authorList>
    </citation>
    <scope>NUCLEOTIDE SEQUENCE [LARGE SCALE GENOMIC DNA]</scope>
    <source>
        <strain evidence="9 10">KGMB02528</strain>
    </source>
</reference>
<feature type="binding site" evidence="8">
    <location>
        <position position="112"/>
    </location>
    <ligand>
        <name>Fe cation</name>
        <dbReference type="ChEBI" id="CHEBI:24875"/>
    </ligand>
</feature>
<evidence type="ECO:0000256" key="2">
    <source>
        <dbReference type="ARBA" id="ARBA00022491"/>
    </source>
</evidence>
<evidence type="ECO:0000256" key="5">
    <source>
        <dbReference type="ARBA" id="ARBA00023125"/>
    </source>
</evidence>
<dbReference type="GO" id="GO:0003700">
    <property type="term" value="F:DNA-binding transcription factor activity"/>
    <property type="evidence" value="ECO:0007669"/>
    <property type="project" value="InterPro"/>
</dbReference>
<keyword evidence="7" id="KW-0479">Metal-binding</keyword>
<organism evidence="9 10">
    <name type="scientific">Collinsella acetigenes</name>
    <dbReference type="NCBI Taxonomy" id="2713419"/>
    <lineage>
        <taxon>Bacteria</taxon>
        <taxon>Bacillati</taxon>
        <taxon>Actinomycetota</taxon>
        <taxon>Coriobacteriia</taxon>
        <taxon>Coriobacteriales</taxon>
        <taxon>Coriobacteriaceae</taxon>
        <taxon>Collinsella</taxon>
    </lineage>
</organism>
<keyword evidence="3 7" id="KW-0862">Zinc</keyword>
<dbReference type="InterPro" id="IPR036388">
    <property type="entry name" value="WH-like_DNA-bd_sf"/>
</dbReference>
<comment type="cofactor">
    <cofactor evidence="8">
        <name>Mn(2+)</name>
        <dbReference type="ChEBI" id="CHEBI:29035"/>
    </cofactor>
    <cofactor evidence="8">
        <name>Fe(2+)</name>
        <dbReference type="ChEBI" id="CHEBI:29033"/>
    </cofactor>
    <text evidence="8">Binds 1 Mn(2+) or Fe(2+) ion per subunit.</text>
</comment>
<dbReference type="GO" id="GO:0008270">
    <property type="term" value="F:zinc ion binding"/>
    <property type="evidence" value="ECO:0007669"/>
    <property type="project" value="TreeGrafter"/>
</dbReference>
<dbReference type="CDD" id="cd07153">
    <property type="entry name" value="Fur_like"/>
    <property type="match status" value="1"/>
</dbReference>
<dbReference type="InterPro" id="IPR043135">
    <property type="entry name" value="Fur_C"/>
</dbReference>
<evidence type="ECO:0000256" key="3">
    <source>
        <dbReference type="ARBA" id="ARBA00022833"/>
    </source>
</evidence>
<proteinExistence type="inferred from homology"/>
<feature type="binding site" evidence="7">
    <location>
        <position position="83"/>
    </location>
    <ligand>
        <name>Zn(2+)</name>
        <dbReference type="ChEBI" id="CHEBI:29105"/>
    </ligand>
</feature>
<dbReference type="GO" id="GO:0045892">
    <property type="term" value="P:negative regulation of DNA-templated transcription"/>
    <property type="evidence" value="ECO:0007669"/>
    <property type="project" value="TreeGrafter"/>
</dbReference>
<evidence type="ECO:0000256" key="6">
    <source>
        <dbReference type="ARBA" id="ARBA00023163"/>
    </source>
</evidence>
<dbReference type="EMBL" id="JABBCP010000001">
    <property type="protein sequence ID" value="NMF55300.1"/>
    <property type="molecule type" value="Genomic_DNA"/>
</dbReference>
<dbReference type="RefSeq" id="WP_169276959.1">
    <property type="nucleotide sequence ID" value="NZ_JABBCP010000001.1"/>
</dbReference>
<keyword evidence="5" id="KW-0238">DNA-binding</keyword>
<evidence type="ECO:0000256" key="4">
    <source>
        <dbReference type="ARBA" id="ARBA00023015"/>
    </source>
</evidence>
<feature type="binding site" evidence="7">
    <location>
        <position position="80"/>
    </location>
    <ligand>
        <name>Zn(2+)</name>
        <dbReference type="ChEBI" id="CHEBI:29105"/>
    </ligand>
</feature>
<evidence type="ECO:0000313" key="9">
    <source>
        <dbReference type="EMBL" id="NMF55300.1"/>
    </source>
</evidence>
<dbReference type="AlphaFoldDB" id="A0A7X9UB72"/>
<dbReference type="InterPro" id="IPR002481">
    <property type="entry name" value="FUR"/>
</dbReference>
<protein>
    <submittedName>
        <fullName evidence="9">Transcriptional repressor</fullName>
    </submittedName>
</protein>
<evidence type="ECO:0000256" key="7">
    <source>
        <dbReference type="PIRSR" id="PIRSR602481-1"/>
    </source>
</evidence>
<keyword evidence="2" id="KW-0678">Repressor</keyword>
<keyword evidence="10" id="KW-1185">Reference proteome</keyword>
<dbReference type="InterPro" id="IPR036390">
    <property type="entry name" value="WH_DNA-bd_sf"/>
</dbReference>
<evidence type="ECO:0000313" key="10">
    <source>
        <dbReference type="Proteomes" id="UP000546970"/>
    </source>
</evidence>
<comment type="cofactor">
    <cofactor evidence="7">
        <name>Zn(2+)</name>
        <dbReference type="ChEBI" id="CHEBI:29105"/>
    </cofactor>
    <text evidence="7">Binds 1 zinc ion per subunit.</text>
</comment>
<dbReference type="Gene3D" id="3.30.1490.190">
    <property type="match status" value="1"/>
</dbReference>
<evidence type="ECO:0000256" key="8">
    <source>
        <dbReference type="PIRSR" id="PIRSR602481-2"/>
    </source>
</evidence>
<gene>
    <name evidence="9" type="ORF">HF320_02975</name>
</gene>
<name>A0A7X9UB72_9ACTN</name>
<dbReference type="Gene3D" id="1.10.10.10">
    <property type="entry name" value="Winged helix-like DNA-binding domain superfamily/Winged helix DNA-binding domain"/>
    <property type="match status" value="1"/>
</dbReference>
<dbReference type="GO" id="GO:0000976">
    <property type="term" value="F:transcription cis-regulatory region binding"/>
    <property type="evidence" value="ECO:0007669"/>
    <property type="project" value="TreeGrafter"/>
</dbReference>
<dbReference type="PANTHER" id="PTHR33202:SF7">
    <property type="entry name" value="FERRIC UPTAKE REGULATION PROTEIN"/>
    <property type="match status" value="1"/>
</dbReference>
<dbReference type="Proteomes" id="UP000546970">
    <property type="component" value="Unassembled WGS sequence"/>
</dbReference>
<comment type="similarity">
    <text evidence="1">Belongs to the Fur family.</text>
</comment>
<dbReference type="PANTHER" id="PTHR33202">
    <property type="entry name" value="ZINC UPTAKE REGULATION PROTEIN"/>
    <property type="match status" value="1"/>
</dbReference>
<feature type="binding site" evidence="7">
    <location>
        <position position="120"/>
    </location>
    <ligand>
        <name>Zn(2+)</name>
        <dbReference type="ChEBI" id="CHEBI:29105"/>
    </ligand>
</feature>
<keyword evidence="8" id="KW-0408">Iron</keyword>
<keyword evidence="6" id="KW-0804">Transcription</keyword>
<comment type="caution">
    <text evidence="9">The sequence shown here is derived from an EMBL/GenBank/DDBJ whole genome shotgun (WGS) entry which is preliminary data.</text>
</comment>
<sequence length="137" mass="15546">MQRRNTKQRTLILDIVRAHGDHPTAEDIYRDVHEQNPKVSRGTVYRNLNLLEETGDIISIEVPGGNRFDRRCDPHAHVICCSCSAVCDAMIEHDHALDDMVEKQTGYIITRHETLFYGLCPACQKRKAQGEDATETA</sequence>
<dbReference type="Pfam" id="PF01475">
    <property type="entry name" value="FUR"/>
    <property type="match status" value="1"/>
</dbReference>
<keyword evidence="4" id="KW-0805">Transcription regulation</keyword>